<protein>
    <submittedName>
        <fullName evidence="2">Uncharacterized protein</fullName>
    </submittedName>
</protein>
<dbReference type="Proteomes" id="UP001141253">
    <property type="component" value="Chromosome 3"/>
</dbReference>
<proteinExistence type="predicted"/>
<organism evidence="2 3">
    <name type="scientific">Salix suchowensis</name>
    <dbReference type="NCBI Taxonomy" id="1278906"/>
    <lineage>
        <taxon>Eukaryota</taxon>
        <taxon>Viridiplantae</taxon>
        <taxon>Streptophyta</taxon>
        <taxon>Embryophyta</taxon>
        <taxon>Tracheophyta</taxon>
        <taxon>Spermatophyta</taxon>
        <taxon>Magnoliopsida</taxon>
        <taxon>eudicotyledons</taxon>
        <taxon>Gunneridae</taxon>
        <taxon>Pentapetalae</taxon>
        <taxon>rosids</taxon>
        <taxon>fabids</taxon>
        <taxon>Malpighiales</taxon>
        <taxon>Salicaceae</taxon>
        <taxon>Saliceae</taxon>
        <taxon>Salix</taxon>
    </lineage>
</organism>
<reference evidence="2" key="2">
    <citation type="journal article" date="2023" name="Int. J. Mol. Sci.">
        <title>De Novo Assembly and Annotation of 11 Diverse Shrub Willow (Salix) Genomes Reveals Novel Gene Organization in Sex-Linked Regions.</title>
        <authorList>
            <person name="Hyden B."/>
            <person name="Feng K."/>
            <person name="Yates T.B."/>
            <person name="Jawdy S."/>
            <person name="Cereghino C."/>
            <person name="Smart L.B."/>
            <person name="Muchero W."/>
        </authorList>
    </citation>
    <scope>NUCLEOTIDE SEQUENCE</scope>
    <source>
        <tissue evidence="2">Shoot tip</tissue>
    </source>
</reference>
<dbReference type="EMBL" id="JAPFFI010000007">
    <property type="protein sequence ID" value="KAJ6389789.1"/>
    <property type="molecule type" value="Genomic_DNA"/>
</dbReference>
<name>A0ABQ9BRK5_9ROSI</name>
<gene>
    <name evidence="2" type="ORF">OIU77_027999</name>
</gene>
<evidence type="ECO:0000256" key="1">
    <source>
        <dbReference type="SAM" id="MobiDB-lite"/>
    </source>
</evidence>
<feature type="region of interest" description="Disordered" evidence="1">
    <location>
        <begin position="113"/>
        <end position="139"/>
    </location>
</feature>
<feature type="region of interest" description="Disordered" evidence="1">
    <location>
        <begin position="1"/>
        <end position="33"/>
    </location>
</feature>
<reference evidence="2" key="1">
    <citation type="submission" date="2022-10" db="EMBL/GenBank/DDBJ databases">
        <authorList>
            <person name="Hyden B.L."/>
            <person name="Feng K."/>
            <person name="Yates T."/>
            <person name="Jawdy S."/>
            <person name="Smart L.B."/>
            <person name="Muchero W."/>
        </authorList>
    </citation>
    <scope>NUCLEOTIDE SEQUENCE</scope>
    <source>
        <tissue evidence="2">Shoot tip</tissue>
    </source>
</reference>
<evidence type="ECO:0000313" key="2">
    <source>
        <dbReference type="EMBL" id="KAJ6389789.1"/>
    </source>
</evidence>
<comment type="caution">
    <text evidence="2">The sequence shown here is derived from an EMBL/GenBank/DDBJ whole genome shotgun (WGS) entry which is preliminary data.</text>
</comment>
<keyword evidence="3" id="KW-1185">Reference proteome</keyword>
<accession>A0ABQ9BRK5</accession>
<sequence>MAEDDTHPPMSYQLHTSELESPHTAGHASSRYRLGSFRSGPHLGRVSGPHGLFPDDVAGNLERILSTPSCRRSHLHHPGWVKTVLQSGHGSCSTFLTPKRIFSWRKLSSLMTRKRRSSSPAPLREPSPALFPSSSRGTESESRAPAMFLLVSWGWRKVLAMDFAGAGSAGERSEKPVDLDLEAPKILILE</sequence>
<evidence type="ECO:0000313" key="3">
    <source>
        <dbReference type="Proteomes" id="UP001141253"/>
    </source>
</evidence>